<dbReference type="Pfam" id="PF09347">
    <property type="entry name" value="DUF1989"/>
    <property type="match status" value="1"/>
</dbReference>
<dbReference type="InterPro" id="IPR018959">
    <property type="entry name" value="DUF1989"/>
</dbReference>
<dbReference type="RefSeq" id="WP_320506663.1">
    <property type="nucleotide sequence ID" value="NZ_JAXCLW010000001.1"/>
</dbReference>
<sequence length="199" mass="21709">MANKEELVTIPARKGKAARVAKGGRVKVINTHGKQVIDTWAFNAADVREFMSMEHSRAHLLKVIPAVGDAMLTNHRRPILTIVEDTTPGIHDTLIAACDSHRYKMLGVHGYHESCTENLALAMREIGVEAPETPSPLNLFMNIPVAADGSLSFQAPVSSAGQYVTLRAEMDLIIVFSACPQDIIPVNDMMPTEAHFAIL</sequence>
<name>A0ABU5E7B4_9PROT</name>
<keyword evidence="3" id="KW-1185">Reference proteome</keyword>
<protein>
    <submittedName>
        <fullName evidence="2">Urea carboxylase-associated family protein</fullName>
    </submittedName>
</protein>
<dbReference type="Proteomes" id="UP001279642">
    <property type="component" value="Unassembled WGS sequence"/>
</dbReference>
<comment type="caution">
    <text evidence="2">The sequence shown here is derived from an EMBL/GenBank/DDBJ whole genome shotgun (WGS) entry which is preliminary data.</text>
</comment>
<accession>A0ABU5E7B4</accession>
<evidence type="ECO:0000259" key="1">
    <source>
        <dbReference type="Pfam" id="PF09347"/>
    </source>
</evidence>
<proteinExistence type="predicted"/>
<feature type="domain" description="DUF1989" evidence="1">
    <location>
        <begin position="9"/>
        <end position="173"/>
    </location>
</feature>
<dbReference type="EMBL" id="JAXCLW010000001">
    <property type="protein sequence ID" value="MDY0881604.1"/>
    <property type="molecule type" value="Genomic_DNA"/>
</dbReference>
<evidence type="ECO:0000313" key="2">
    <source>
        <dbReference type="EMBL" id="MDY0881604.1"/>
    </source>
</evidence>
<dbReference type="PANTHER" id="PTHR31527">
    <property type="entry name" value="RE64534P"/>
    <property type="match status" value="1"/>
</dbReference>
<gene>
    <name evidence="2" type="ORF">SMD27_01990</name>
</gene>
<evidence type="ECO:0000313" key="3">
    <source>
        <dbReference type="Proteomes" id="UP001279642"/>
    </source>
</evidence>
<dbReference type="PANTHER" id="PTHR31527:SF0">
    <property type="entry name" value="RE64534P"/>
    <property type="match status" value="1"/>
</dbReference>
<organism evidence="2 3">
    <name type="scientific">Dongia soli</name>
    <dbReference type="NCBI Taxonomy" id="600628"/>
    <lineage>
        <taxon>Bacteria</taxon>
        <taxon>Pseudomonadati</taxon>
        <taxon>Pseudomonadota</taxon>
        <taxon>Alphaproteobacteria</taxon>
        <taxon>Rhodospirillales</taxon>
        <taxon>Dongiaceae</taxon>
        <taxon>Dongia</taxon>
    </lineage>
</organism>
<reference evidence="2 3" key="1">
    <citation type="journal article" date="2016" name="Antonie Van Leeuwenhoek">
        <title>Dongia soli sp. nov., isolated from soil from Dokdo, Korea.</title>
        <authorList>
            <person name="Kim D.U."/>
            <person name="Lee H."/>
            <person name="Kim H."/>
            <person name="Kim S.G."/>
            <person name="Ka J.O."/>
        </authorList>
    </citation>
    <scope>NUCLEOTIDE SEQUENCE [LARGE SCALE GENOMIC DNA]</scope>
    <source>
        <strain evidence="2 3">D78</strain>
    </source>
</reference>